<evidence type="ECO:0000256" key="1">
    <source>
        <dbReference type="SAM" id="MobiDB-lite"/>
    </source>
</evidence>
<proteinExistence type="predicted"/>
<evidence type="ECO:0000313" key="2">
    <source>
        <dbReference type="EMBL" id="KAF2712956.1"/>
    </source>
</evidence>
<protein>
    <submittedName>
        <fullName evidence="2">Uncharacterized protein</fullName>
    </submittedName>
</protein>
<dbReference type="EMBL" id="MU005765">
    <property type="protein sequence ID" value="KAF2712956.1"/>
    <property type="molecule type" value="Genomic_DNA"/>
</dbReference>
<dbReference type="Proteomes" id="UP000799428">
    <property type="component" value="Unassembled WGS sequence"/>
</dbReference>
<organism evidence="2 3">
    <name type="scientific">Pleomassaria siparia CBS 279.74</name>
    <dbReference type="NCBI Taxonomy" id="1314801"/>
    <lineage>
        <taxon>Eukaryota</taxon>
        <taxon>Fungi</taxon>
        <taxon>Dikarya</taxon>
        <taxon>Ascomycota</taxon>
        <taxon>Pezizomycotina</taxon>
        <taxon>Dothideomycetes</taxon>
        <taxon>Pleosporomycetidae</taxon>
        <taxon>Pleosporales</taxon>
        <taxon>Pleomassariaceae</taxon>
        <taxon>Pleomassaria</taxon>
    </lineage>
</organism>
<dbReference type="AlphaFoldDB" id="A0A6G1KJ76"/>
<feature type="compositionally biased region" description="Pro residues" evidence="1">
    <location>
        <begin position="87"/>
        <end position="97"/>
    </location>
</feature>
<reference evidence="2" key="1">
    <citation type="journal article" date="2020" name="Stud. Mycol.">
        <title>101 Dothideomycetes genomes: a test case for predicting lifestyles and emergence of pathogens.</title>
        <authorList>
            <person name="Haridas S."/>
            <person name="Albert R."/>
            <person name="Binder M."/>
            <person name="Bloem J."/>
            <person name="Labutti K."/>
            <person name="Salamov A."/>
            <person name="Andreopoulos B."/>
            <person name="Baker S."/>
            <person name="Barry K."/>
            <person name="Bills G."/>
            <person name="Bluhm B."/>
            <person name="Cannon C."/>
            <person name="Castanera R."/>
            <person name="Culley D."/>
            <person name="Daum C."/>
            <person name="Ezra D."/>
            <person name="Gonzalez J."/>
            <person name="Henrissat B."/>
            <person name="Kuo A."/>
            <person name="Liang C."/>
            <person name="Lipzen A."/>
            <person name="Lutzoni F."/>
            <person name="Magnuson J."/>
            <person name="Mondo S."/>
            <person name="Nolan M."/>
            <person name="Ohm R."/>
            <person name="Pangilinan J."/>
            <person name="Park H.-J."/>
            <person name="Ramirez L."/>
            <person name="Alfaro M."/>
            <person name="Sun H."/>
            <person name="Tritt A."/>
            <person name="Yoshinaga Y."/>
            <person name="Zwiers L.-H."/>
            <person name="Turgeon B."/>
            <person name="Goodwin S."/>
            <person name="Spatafora J."/>
            <person name="Crous P."/>
            <person name="Grigoriev I."/>
        </authorList>
    </citation>
    <scope>NUCLEOTIDE SEQUENCE</scope>
    <source>
        <strain evidence="2">CBS 279.74</strain>
    </source>
</reference>
<dbReference type="OrthoDB" id="3687185at2759"/>
<accession>A0A6G1KJ76</accession>
<sequence>MEEGKSKGLQYWRRGGNLGDGWITVTIWVYRGAGPAGMEASSKPSGGLLDAGRRESKTTPKSIFIMIVRESESTNMGRGAYDTTGTPKPPPPKPKRL</sequence>
<name>A0A6G1KJ76_9PLEO</name>
<gene>
    <name evidence="2" type="ORF">K504DRAFT_497792</name>
</gene>
<feature type="region of interest" description="Disordered" evidence="1">
    <location>
        <begin position="36"/>
        <end position="97"/>
    </location>
</feature>
<evidence type="ECO:0000313" key="3">
    <source>
        <dbReference type="Proteomes" id="UP000799428"/>
    </source>
</evidence>
<keyword evidence="3" id="KW-1185">Reference proteome</keyword>